<dbReference type="Pfam" id="PF10536">
    <property type="entry name" value="PMD"/>
    <property type="match status" value="2"/>
</dbReference>
<dbReference type="GO" id="GO:0010073">
    <property type="term" value="P:meristem maintenance"/>
    <property type="evidence" value="ECO:0007669"/>
    <property type="project" value="InterPro"/>
</dbReference>
<feature type="domain" description="Aminotransferase-like plant mobile" evidence="1">
    <location>
        <begin position="291"/>
        <end position="350"/>
    </location>
</feature>
<evidence type="ECO:0000259" key="1">
    <source>
        <dbReference type="Pfam" id="PF10536"/>
    </source>
</evidence>
<evidence type="ECO:0000313" key="2">
    <source>
        <dbReference type="EMBL" id="KAK9286686.1"/>
    </source>
</evidence>
<gene>
    <name evidence="2" type="ORF">L1049_015088</name>
</gene>
<dbReference type="EMBL" id="JBBPBK010000004">
    <property type="protein sequence ID" value="KAK9286686.1"/>
    <property type="molecule type" value="Genomic_DNA"/>
</dbReference>
<dbReference type="InterPro" id="IPR019557">
    <property type="entry name" value="AminoTfrase-like_pln_mobile"/>
</dbReference>
<dbReference type="Proteomes" id="UP001415857">
    <property type="component" value="Unassembled WGS sequence"/>
</dbReference>
<reference evidence="2 3" key="1">
    <citation type="journal article" date="2024" name="Plant J.">
        <title>Genome sequences and population genomics reveal climatic adaptation and genomic divergence between two closely related sweetgum species.</title>
        <authorList>
            <person name="Xu W.Q."/>
            <person name="Ren C.Q."/>
            <person name="Zhang X.Y."/>
            <person name="Comes H.P."/>
            <person name="Liu X.H."/>
            <person name="Li Y.G."/>
            <person name="Kettle C.J."/>
            <person name="Jalonen R."/>
            <person name="Gaisberger H."/>
            <person name="Ma Y.Z."/>
            <person name="Qiu Y.X."/>
        </authorList>
    </citation>
    <scope>NUCLEOTIDE SEQUENCE [LARGE SCALE GENOMIC DNA]</scope>
    <source>
        <strain evidence="2">Hangzhou</strain>
    </source>
</reference>
<comment type="caution">
    <text evidence="2">The sequence shown here is derived from an EMBL/GenBank/DDBJ whole genome shotgun (WGS) entry which is preliminary data.</text>
</comment>
<name>A0AAP0RXE0_LIQFO</name>
<dbReference type="PANTHER" id="PTHR46033:SF8">
    <property type="entry name" value="PROTEIN MAINTENANCE OF MERISTEMS-LIKE"/>
    <property type="match status" value="1"/>
</dbReference>
<accession>A0AAP0RXE0</accession>
<dbReference type="InterPro" id="IPR044824">
    <property type="entry name" value="MAIN-like"/>
</dbReference>
<keyword evidence="3" id="KW-1185">Reference proteome</keyword>
<protein>
    <recommendedName>
        <fullName evidence="1">Aminotransferase-like plant mobile domain-containing protein</fullName>
    </recommendedName>
</protein>
<dbReference type="PANTHER" id="PTHR46033">
    <property type="entry name" value="PROTEIN MAIN-LIKE 2"/>
    <property type="match status" value="1"/>
</dbReference>
<proteinExistence type="predicted"/>
<sequence length="353" mass="40627">MKAFGECELSPTRFSHFDCKLKHEVSASTYEHGVVLYPYLLYSLFVVVPRYSRHRFYGLSHIAFIRLDPALITALVEHWRQETHTFHFPIGEVAITFQVVAVLWGLPIDGLPITSSKRHRATHEWQWICQDLLGRTPPNIDISGGTLRIGWITEHFTALPDGAPAELVVQFARVYMLHLIGGIMLLDKSQNRVQLMFLPLLEYLDQIHMYSWGSACLARLYRELCHASSPDVKDIGGALLLLQLWAWERLPRLVPHMPPGVVPNGLQPIVIDEENSLPPGPYGCRGWSCGERSRHLFCFDVIEWHFPNRVLRQFGLQQLIPGHCDTDERLHTVDRQGKPEIRWAEFHAQYLQM</sequence>
<evidence type="ECO:0000313" key="3">
    <source>
        <dbReference type="Proteomes" id="UP001415857"/>
    </source>
</evidence>
<feature type="domain" description="Aminotransferase-like plant mobile" evidence="1">
    <location>
        <begin position="56"/>
        <end position="257"/>
    </location>
</feature>
<organism evidence="2 3">
    <name type="scientific">Liquidambar formosana</name>
    <name type="common">Formosan gum</name>
    <dbReference type="NCBI Taxonomy" id="63359"/>
    <lineage>
        <taxon>Eukaryota</taxon>
        <taxon>Viridiplantae</taxon>
        <taxon>Streptophyta</taxon>
        <taxon>Embryophyta</taxon>
        <taxon>Tracheophyta</taxon>
        <taxon>Spermatophyta</taxon>
        <taxon>Magnoliopsida</taxon>
        <taxon>eudicotyledons</taxon>
        <taxon>Gunneridae</taxon>
        <taxon>Pentapetalae</taxon>
        <taxon>Saxifragales</taxon>
        <taxon>Altingiaceae</taxon>
        <taxon>Liquidambar</taxon>
    </lineage>
</organism>
<dbReference type="AlphaFoldDB" id="A0AAP0RXE0"/>